<comment type="catalytic activity">
    <reaction evidence="7">
        <text>L-threonyl-[protein] + ATP = O-phospho-L-threonyl-[protein] + ADP + H(+)</text>
        <dbReference type="Rhea" id="RHEA:46608"/>
        <dbReference type="Rhea" id="RHEA-COMP:11060"/>
        <dbReference type="Rhea" id="RHEA-COMP:11605"/>
        <dbReference type="ChEBI" id="CHEBI:15378"/>
        <dbReference type="ChEBI" id="CHEBI:30013"/>
        <dbReference type="ChEBI" id="CHEBI:30616"/>
        <dbReference type="ChEBI" id="CHEBI:61977"/>
        <dbReference type="ChEBI" id="CHEBI:456216"/>
        <dbReference type="EC" id="2.7.11.1"/>
    </reaction>
</comment>
<dbReference type="Pfam" id="PF07714">
    <property type="entry name" value="PK_Tyr_Ser-Thr"/>
    <property type="match status" value="1"/>
</dbReference>
<dbReference type="Proteomes" id="UP000653305">
    <property type="component" value="Unassembled WGS sequence"/>
</dbReference>
<dbReference type="AlphaFoldDB" id="A0A830CH92"/>
<dbReference type="Gene3D" id="1.10.510.10">
    <property type="entry name" value="Transferase(Phosphotransferase) domain 1"/>
    <property type="match status" value="1"/>
</dbReference>
<evidence type="ECO:0000259" key="9">
    <source>
        <dbReference type="PROSITE" id="PS50011"/>
    </source>
</evidence>
<keyword evidence="5 10" id="KW-0418">Kinase</keyword>
<keyword evidence="3" id="KW-0808">Transferase</keyword>
<organism evidence="10 11">
    <name type="scientific">Phtheirospermum japonicum</name>
    <dbReference type="NCBI Taxonomy" id="374723"/>
    <lineage>
        <taxon>Eukaryota</taxon>
        <taxon>Viridiplantae</taxon>
        <taxon>Streptophyta</taxon>
        <taxon>Embryophyta</taxon>
        <taxon>Tracheophyta</taxon>
        <taxon>Spermatophyta</taxon>
        <taxon>Magnoliopsida</taxon>
        <taxon>eudicotyledons</taxon>
        <taxon>Gunneridae</taxon>
        <taxon>Pentapetalae</taxon>
        <taxon>asterids</taxon>
        <taxon>lamiids</taxon>
        <taxon>Lamiales</taxon>
        <taxon>Orobanchaceae</taxon>
        <taxon>Orobanchaceae incertae sedis</taxon>
        <taxon>Phtheirospermum</taxon>
    </lineage>
</organism>
<evidence type="ECO:0000256" key="2">
    <source>
        <dbReference type="ARBA" id="ARBA00022527"/>
    </source>
</evidence>
<comment type="catalytic activity">
    <reaction evidence="8">
        <text>L-seryl-[protein] + ATP = O-phospho-L-seryl-[protein] + ADP + H(+)</text>
        <dbReference type="Rhea" id="RHEA:17989"/>
        <dbReference type="Rhea" id="RHEA-COMP:9863"/>
        <dbReference type="Rhea" id="RHEA-COMP:11604"/>
        <dbReference type="ChEBI" id="CHEBI:15378"/>
        <dbReference type="ChEBI" id="CHEBI:29999"/>
        <dbReference type="ChEBI" id="CHEBI:30616"/>
        <dbReference type="ChEBI" id="CHEBI:83421"/>
        <dbReference type="ChEBI" id="CHEBI:456216"/>
        <dbReference type="EC" id="2.7.11.1"/>
    </reaction>
</comment>
<dbReference type="OrthoDB" id="4062651at2759"/>
<protein>
    <recommendedName>
        <fullName evidence="1">non-specific serine/threonine protein kinase</fullName>
        <ecNumber evidence="1">2.7.11.1</ecNumber>
    </recommendedName>
</protein>
<keyword evidence="2" id="KW-0723">Serine/threonine-protein kinase</keyword>
<evidence type="ECO:0000256" key="4">
    <source>
        <dbReference type="ARBA" id="ARBA00022741"/>
    </source>
</evidence>
<gene>
    <name evidence="10" type="ORF">PHJA_001790900</name>
</gene>
<reference evidence="10" key="1">
    <citation type="submission" date="2020-07" db="EMBL/GenBank/DDBJ databases">
        <title>Ethylene signaling mediates host invasion by parasitic plants.</title>
        <authorList>
            <person name="Yoshida S."/>
        </authorList>
    </citation>
    <scope>NUCLEOTIDE SEQUENCE</scope>
    <source>
        <strain evidence="10">Okayama</strain>
    </source>
</reference>
<keyword evidence="11" id="KW-1185">Reference proteome</keyword>
<evidence type="ECO:0000256" key="7">
    <source>
        <dbReference type="ARBA" id="ARBA00047899"/>
    </source>
</evidence>
<dbReference type="FunFam" id="1.10.510.10:FF:001023">
    <property type="entry name" value="Os07g0541700 protein"/>
    <property type="match status" value="1"/>
</dbReference>
<dbReference type="InterPro" id="IPR011009">
    <property type="entry name" value="Kinase-like_dom_sf"/>
</dbReference>
<dbReference type="InterPro" id="IPR001245">
    <property type="entry name" value="Ser-Thr/Tyr_kinase_cat_dom"/>
</dbReference>
<dbReference type="InterPro" id="IPR052059">
    <property type="entry name" value="CR_Ser/Thr_kinase"/>
</dbReference>
<keyword evidence="4" id="KW-0547">Nucleotide-binding</keyword>
<keyword evidence="6" id="KW-0067">ATP-binding</keyword>
<evidence type="ECO:0000256" key="8">
    <source>
        <dbReference type="ARBA" id="ARBA00048679"/>
    </source>
</evidence>
<feature type="non-terminal residue" evidence="10">
    <location>
        <position position="1"/>
    </location>
</feature>
<dbReference type="SUPFAM" id="SSF56112">
    <property type="entry name" value="Protein kinase-like (PK-like)"/>
    <property type="match status" value="1"/>
</dbReference>
<dbReference type="EC" id="2.7.11.1" evidence="1"/>
<feature type="domain" description="Protein kinase" evidence="9">
    <location>
        <begin position="1"/>
        <end position="171"/>
    </location>
</feature>
<dbReference type="PROSITE" id="PS50011">
    <property type="entry name" value="PROTEIN_KINASE_DOM"/>
    <property type="match status" value="1"/>
</dbReference>
<dbReference type="GO" id="GO:0004674">
    <property type="term" value="F:protein serine/threonine kinase activity"/>
    <property type="evidence" value="ECO:0007669"/>
    <property type="project" value="UniProtKB-KW"/>
</dbReference>
<dbReference type="PROSITE" id="PS00108">
    <property type="entry name" value="PROTEIN_KINASE_ST"/>
    <property type="match status" value="1"/>
</dbReference>
<dbReference type="SMART" id="SM00220">
    <property type="entry name" value="S_TKc"/>
    <property type="match status" value="1"/>
</dbReference>
<dbReference type="InterPro" id="IPR000719">
    <property type="entry name" value="Prot_kinase_dom"/>
</dbReference>
<evidence type="ECO:0000256" key="5">
    <source>
        <dbReference type="ARBA" id="ARBA00022777"/>
    </source>
</evidence>
<evidence type="ECO:0000313" key="10">
    <source>
        <dbReference type="EMBL" id="GFP96468.1"/>
    </source>
</evidence>
<evidence type="ECO:0000313" key="11">
    <source>
        <dbReference type="Proteomes" id="UP000653305"/>
    </source>
</evidence>
<name>A0A830CH92_9LAMI</name>
<evidence type="ECO:0000256" key="6">
    <source>
        <dbReference type="ARBA" id="ARBA00022840"/>
    </source>
</evidence>
<dbReference type="EMBL" id="BMAC01000440">
    <property type="protein sequence ID" value="GFP96468.1"/>
    <property type="molecule type" value="Genomic_DNA"/>
</dbReference>
<accession>A0A830CH92</accession>
<evidence type="ECO:0000256" key="1">
    <source>
        <dbReference type="ARBA" id="ARBA00012513"/>
    </source>
</evidence>
<proteinExistence type="predicted"/>
<keyword evidence="10" id="KW-0675">Receptor</keyword>
<sequence length="171" mass="19644">LEHEYLVKLYGCCTEGDQRILVYCYLENNSLAQTLLRRYSDLQFSWKMRTKICVGVAQGLAFLHDEIQPHIVHRDIKAINILLDKYFTPEISDFGLAKHVAGTFGYLAPEYAIRDKLTRKEDIYSFGVLLLEIVSGSATQTRDYQRKNKIFPKGHGHCMKRDANSVGGWII</sequence>
<evidence type="ECO:0000256" key="3">
    <source>
        <dbReference type="ARBA" id="ARBA00022679"/>
    </source>
</evidence>
<dbReference type="PANTHER" id="PTHR47973">
    <property type="entry name" value="CYSTEINE-RICH RECEPTOR-LIKE PROTEIN KINASE 3"/>
    <property type="match status" value="1"/>
</dbReference>
<dbReference type="GO" id="GO:0005524">
    <property type="term" value="F:ATP binding"/>
    <property type="evidence" value="ECO:0007669"/>
    <property type="project" value="UniProtKB-KW"/>
</dbReference>
<comment type="caution">
    <text evidence="10">The sequence shown here is derived from an EMBL/GenBank/DDBJ whole genome shotgun (WGS) entry which is preliminary data.</text>
</comment>
<dbReference type="InterPro" id="IPR008271">
    <property type="entry name" value="Ser/Thr_kinase_AS"/>
</dbReference>